<comment type="caution">
    <text evidence="2">The sequence shown here is derived from an EMBL/GenBank/DDBJ whole genome shotgun (WGS) entry which is preliminary data.</text>
</comment>
<feature type="compositionally biased region" description="Low complexity" evidence="1">
    <location>
        <begin position="293"/>
        <end position="304"/>
    </location>
</feature>
<organism evidence="2 3">
    <name type="scientific">Halovivax cerinus</name>
    <dbReference type="NCBI Taxonomy" id="1487865"/>
    <lineage>
        <taxon>Archaea</taxon>
        <taxon>Methanobacteriati</taxon>
        <taxon>Methanobacteriota</taxon>
        <taxon>Stenosarchaea group</taxon>
        <taxon>Halobacteria</taxon>
        <taxon>Halobacteriales</taxon>
        <taxon>Natrialbaceae</taxon>
        <taxon>Halovivax</taxon>
    </lineage>
</organism>
<protein>
    <submittedName>
        <fullName evidence="2">Uncharacterized protein</fullName>
    </submittedName>
</protein>
<feature type="region of interest" description="Disordered" evidence="1">
    <location>
        <begin position="220"/>
        <end position="317"/>
    </location>
</feature>
<evidence type="ECO:0000256" key="1">
    <source>
        <dbReference type="SAM" id="MobiDB-lite"/>
    </source>
</evidence>
<feature type="compositionally biased region" description="Acidic residues" evidence="1">
    <location>
        <begin position="248"/>
        <end position="260"/>
    </location>
</feature>
<dbReference type="InterPro" id="IPR014756">
    <property type="entry name" value="Ig_E-set"/>
</dbReference>
<dbReference type="RefSeq" id="WP_256533479.1">
    <property type="nucleotide sequence ID" value="NZ_CP101824.1"/>
</dbReference>
<dbReference type="GeneID" id="73902609"/>
<sequence length="338" mass="34137">MIERPRTLRPIVGCLLVVTVLATVALSGVAASEYAVSTDSETDTPSRTVTIEGSTFTIDSIATAPVGDTVAASIQVPDDSSYVLDVYRNENEVVRTEYGSGPQTESLDMSGFDAGTYALVLHADGDVVDVKPLVMEGVSVTLQAPGSVEMNETATATVETSSIDGTTPQAVEVAIWNGDSTERVTATETGDGTYEATIDGLDPGDYQLYAAAQGSGTVMGEPNVVGVSDGTTLSVSDGGSNPGGGDPGGEDPGDENESGTETDGSGGDGTDGNESETGRDTGDGDGSDDGTDADGTPQQPSDPDGTGDDGGSDSIPVVGPAAVVVPLSILTWAVLRRE</sequence>
<feature type="compositionally biased region" description="Acidic residues" evidence="1">
    <location>
        <begin position="283"/>
        <end position="292"/>
    </location>
</feature>
<reference evidence="2 3" key="1">
    <citation type="journal article" date="2019" name="Int. J. Syst. Evol. Microbiol.">
        <title>The Global Catalogue of Microorganisms (GCM) 10K type strain sequencing project: providing services to taxonomists for standard genome sequencing and annotation.</title>
        <authorList>
            <consortium name="The Broad Institute Genomics Platform"/>
            <consortium name="The Broad Institute Genome Sequencing Center for Infectious Disease"/>
            <person name="Wu L."/>
            <person name="Ma J."/>
        </authorList>
    </citation>
    <scope>NUCLEOTIDE SEQUENCE [LARGE SCALE GENOMIC DNA]</scope>
    <source>
        <strain evidence="2 3">IBRC-M 10256</strain>
    </source>
</reference>
<proteinExistence type="predicted"/>
<dbReference type="InterPro" id="IPR017868">
    <property type="entry name" value="Filamin/ABP280_repeat-like"/>
</dbReference>
<dbReference type="PROSITE" id="PS50194">
    <property type="entry name" value="FILAMIN_REPEAT"/>
    <property type="match status" value="1"/>
</dbReference>
<accession>A0ABD5NQT5</accession>
<dbReference type="Proteomes" id="UP001595846">
    <property type="component" value="Unassembled WGS sequence"/>
</dbReference>
<dbReference type="EMBL" id="JBHSAQ010000010">
    <property type="protein sequence ID" value="MFC3959123.1"/>
    <property type="molecule type" value="Genomic_DNA"/>
</dbReference>
<dbReference type="SUPFAM" id="SSF81296">
    <property type="entry name" value="E set domains"/>
    <property type="match status" value="1"/>
</dbReference>
<name>A0ABD5NQT5_9EURY</name>
<evidence type="ECO:0000313" key="3">
    <source>
        <dbReference type="Proteomes" id="UP001595846"/>
    </source>
</evidence>
<evidence type="ECO:0000313" key="2">
    <source>
        <dbReference type="EMBL" id="MFC3959123.1"/>
    </source>
</evidence>
<gene>
    <name evidence="2" type="ORF">ACFOUR_12185</name>
</gene>
<keyword evidence="3" id="KW-1185">Reference proteome</keyword>
<dbReference type="AlphaFoldDB" id="A0ABD5NQT5"/>